<dbReference type="InterPro" id="IPR006175">
    <property type="entry name" value="YjgF/YER057c/UK114"/>
</dbReference>
<gene>
    <name evidence="1" type="ORF">EZ313_05760</name>
</gene>
<dbReference type="Pfam" id="PF01042">
    <property type="entry name" value="Ribonuc_L-PSP"/>
    <property type="match status" value="1"/>
</dbReference>
<accession>A0A4Z0C7T7</accession>
<evidence type="ECO:0000313" key="2">
    <source>
        <dbReference type="Proteomes" id="UP000298180"/>
    </source>
</evidence>
<sequence length="128" mass="14002">MPKRQSLHVAGFSHKNPIPAAARIGPLLMSGLINGMDPATGKLAEGLEAQCAFMFQQVRNVLAGAGGTPDHIVRMTVWLKDRSQRGPLNEQWLAMFPDAQDRPARLSLQATELTEGILVQCEITAWIE</sequence>
<dbReference type="CDD" id="cd00448">
    <property type="entry name" value="YjgF_YER057c_UK114_family"/>
    <property type="match status" value="1"/>
</dbReference>
<protein>
    <submittedName>
        <fullName evidence="1">RidA family protein</fullName>
    </submittedName>
</protein>
<keyword evidence="2" id="KW-1185">Reference proteome</keyword>
<dbReference type="Gene3D" id="3.30.1330.40">
    <property type="entry name" value="RutC-like"/>
    <property type="match status" value="1"/>
</dbReference>
<proteinExistence type="predicted"/>
<dbReference type="OrthoDB" id="9815126at2"/>
<dbReference type="Proteomes" id="UP000298180">
    <property type="component" value="Unassembled WGS sequence"/>
</dbReference>
<name>A0A4Z0C7T7_9BURK</name>
<dbReference type="RefSeq" id="WP_135262235.1">
    <property type="nucleotide sequence ID" value="NZ_SMLM01000001.1"/>
</dbReference>
<dbReference type="EMBL" id="SMLM01000001">
    <property type="protein sequence ID" value="TFZ06149.1"/>
    <property type="molecule type" value="Genomic_DNA"/>
</dbReference>
<comment type="caution">
    <text evidence="1">The sequence shown here is derived from an EMBL/GenBank/DDBJ whole genome shotgun (WGS) entry which is preliminary data.</text>
</comment>
<organism evidence="1 2">
    <name type="scientific">Ramlibacter henchirensis</name>
    <dbReference type="NCBI Taxonomy" id="204072"/>
    <lineage>
        <taxon>Bacteria</taxon>
        <taxon>Pseudomonadati</taxon>
        <taxon>Pseudomonadota</taxon>
        <taxon>Betaproteobacteria</taxon>
        <taxon>Burkholderiales</taxon>
        <taxon>Comamonadaceae</taxon>
        <taxon>Ramlibacter</taxon>
    </lineage>
</organism>
<dbReference type="InterPro" id="IPR035959">
    <property type="entry name" value="RutC-like_sf"/>
</dbReference>
<reference evidence="1 2" key="1">
    <citation type="submission" date="2019-03" db="EMBL/GenBank/DDBJ databases">
        <title>Ramlibacter henchirensis DSM 14656, whole genome shotgun sequence.</title>
        <authorList>
            <person name="Zhang X."/>
            <person name="Feng G."/>
            <person name="Zhu H."/>
        </authorList>
    </citation>
    <scope>NUCLEOTIDE SEQUENCE [LARGE SCALE GENOMIC DNA]</scope>
    <source>
        <strain evidence="1 2">DSM 14656</strain>
    </source>
</reference>
<dbReference type="AlphaFoldDB" id="A0A4Z0C7T7"/>
<dbReference type="SUPFAM" id="SSF55298">
    <property type="entry name" value="YjgF-like"/>
    <property type="match status" value="1"/>
</dbReference>
<evidence type="ECO:0000313" key="1">
    <source>
        <dbReference type="EMBL" id="TFZ06149.1"/>
    </source>
</evidence>